<keyword evidence="2" id="KW-1133">Transmembrane helix</keyword>
<keyword evidence="2" id="KW-0812">Transmembrane</keyword>
<dbReference type="EMBL" id="NCXM01000001">
    <property type="protein sequence ID" value="OSC32502.1"/>
    <property type="molecule type" value="Genomic_DNA"/>
</dbReference>
<accession>A0A1X2LES0</accession>
<evidence type="ECO:0000313" key="3">
    <source>
        <dbReference type="EMBL" id="OSC32502.1"/>
    </source>
</evidence>
<comment type="caution">
    <text evidence="3">The sequence shown here is derived from an EMBL/GenBank/DDBJ whole genome shotgun (WGS) entry which is preliminary data.</text>
</comment>
<feature type="region of interest" description="Disordered" evidence="1">
    <location>
        <begin position="105"/>
        <end position="129"/>
    </location>
</feature>
<feature type="compositionally biased region" description="Basic and acidic residues" evidence="1">
    <location>
        <begin position="1"/>
        <end position="27"/>
    </location>
</feature>
<reference evidence="3 4" key="1">
    <citation type="submission" date="2017-04" db="EMBL/GenBank/DDBJ databases">
        <title>The new phylogeny of genus Mycobacterium.</title>
        <authorList>
            <person name="Tortoli E."/>
            <person name="Trovato A."/>
            <person name="Cirillo D.M."/>
        </authorList>
    </citation>
    <scope>NUCLEOTIDE SEQUENCE [LARGE SCALE GENOMIC DNA]</scope>
    <source>
        <strain evidence="3 4">DSM 45247</strain>
    </source>
</reference>
<evidence type="ECO:0000256" key="1">
    <source>
        <dbReference type="SAM" id="MobiDB-lite"/>
    </source>
</evidence>
<gene>
    <name evidence="3" type="ORF">B8W69_01620</name>
</gene>
<sequence length="290" mass="31608">MPNPSEPDRGGTPKRPGFDPRESRNEPGDEWGAESGFETGDDATESVPMVPSDSETETVVINRPDPHSAPQEIPDGPQRERRFTAPGFDAKETAIISTASEPATEVFASPPGQDATAQFGAPPKAAVPQSIPPRFGGKLRTTRPINWGWVLALVVIVLALVAIAILGTVLLTRTKHAAVSQEDQVRHTIANFDVAIQRGDLTTLRTITCGTTRDGYADYDEHAWDETYRRVSAAKQYPVIASIDQVVVNGQHAEANVTTFMAYDPQLRSTRSLDLQYRDDQWKICQSASG</sequence>
<feature type="region of interest" description="Disordered" evidence="1">
    <location>
        <begin position="1"/>
        <end position="83"/>
    </location>
</feature>
<dbReference type="OrthoDB" id="4485830at2"/>
<evidence type="ECO:0000256" key="2">
    <source>
        <dbReference type="SAM" id="Phobius"/>
    </source>
</evidence>
<proteinExistence type="predicted"/>
<dbReference type="AlphaFoldDB" id="A0A1X2LES0"/>
<name>A0A1X2LES0_9MYCO</name>
<evidence type="ECO:0000313" key="4">
    <source>
        <dbReference type="Proteomes" id="UP000242320"/>
    </source>
</evidence>
<keyword evidence="2" id="KW-0472">Membrane</keyword>
<evidence type="ECO:0008006" key="5">
    <source>
        <dbReference type="Google" id="ProtNLM"/>
    </source>
</evidence>
<feature type="transmembrane region" description="Helical" evidence="2">
    <location>
        <begin position="147"/>
        <end position="171"/>
    </location>
</feature>
<organism evidence="3 4">
    <name type="scientific">Mycolicibacterium vulneris</name>
    <dbReference type="NCBI Taxonomy" id="547163"/>
    <lineage>
        <taxon>Bacteria</taxon>
        <taxon>Bacillati</taxon>
        <taxon>Actinomycetota</taxon>
        <taxon>Actinomycetes</taxon>
        <taxon>Mycobacteriales</taxon>
        <taxon>Mycobacteriaceae</taxon>
        <taxon>Mycolicibacterium</taxon>
    </lineage>
</organism>
<dbReference type="RefSeq" id="WP_085288209.1">
    <property type="nucleotide sequence ID" value="NZ_NCXM01000001.1"/>
</dbReference>
<protein>
    <recommendedName>
        <fullName evidence="5">DUF4878 domain-containing protein</fullName>
    </recommendedName>
</protein>
<keyword evidence="4" id="KW-1185">Reference proteome</keyword>
<dbReference type="Proteomes" id="UP000242320">
    <property type="component" value="Unassembled WGS sequence"/>
</dbReference>